<dbReference type="Proteomes" id="UP000054248">
    <property type="component" value="Unassembled WGS sequence"/>
</dbReference>
<evidence type="ECO:0000313" key="2">
    <source>
        <dbReference type="EMBL" id="KIO19194.1"/>
    </source>
</evidence>
<keyword evidence="3" id="KW-1185">Reference proteome</keyword>
<dbReference type="CDD" id="cd24163">
    <property type="entry name" value="RWDD2_C"/>
    <property type="match status" value="1"/>
</dbReference>
<evidence type="ECO:0000259" key="1">
    <source>
        <dbReference type="Pfam" id="PF06544"/>
    </source>
</evidence>
<dbReference type="InterPro" id="IPR059181">
    <property type="entry name" value="RWDD2A-B_C"/>
</dbReference>
<dbReference type="STRING" id="1051891.A0A0C3Q6Z6"/>
<proteinExistence type="predicted"/>
<protein>
    <recommendedName>
        <fullName evidence="1">Small nuclear ribonucleoprotein Prp3 C-terminal domain-containing protein</fullName>
    </recommendedName>
</protein>
<reference evidence="2 3" key="1">
    <citation type="submission" date="2014-04" db="EMBL/GenBank/DDBJ databases">
        <authorList>
            <consortium name="DOE Joint Genome Institute"/>
            <person name="Kuo A."/>
            <person name="Girlanda M."/>
            <person name="Perotto S."/>
            <person name="Kohler A."/>
            <person name="Nagy L.G."/>
            <person name="Floudas D."/>
            <person name="Copeland A."/>
            <person name="Barry K.W."/>
            <person name="Cichocki N."/>
            <person name="Veneault-Fourrey C."/>
            <person name="LaButti K."/>
            <person name="Lindquist E.A."/>
            <person name="Lipzen A."/>
            <person name="Lundell T."/>
            <person name="Morin E."/>
            <person name="Murat C."/>
            <person name="Sun H."/>
            <person name="Tunlid A."/>
            <person name="Henrissat B."/>
            <person name="Grigoriev I.V."/>
            <person name="Hibbett D.S."/>
            <person name="Martin F."/>
            <person name="Nordberg H.P."/>
            <person name="Cantor M.N."/>
            <person name="Hua S.X."/>
        </authorList>
    </citation>
    <scope>NUCLEOTIDE SEQUENCE [LARGE SCALE GENOMIC DNA]</scope>
    <source>
        <strain evidence="2 3">MUT 4182</strain>
    </source>
</reference>
<accession>A0A0C3Q6Z6</accession>
<organism evidence="2 3">
    <name type="scientific">Tulasnella calospora MUT 4182</name>
    <dbReference type="NCBI Taxonomy" id="1051891"/>
    <lineage>
        <taxon>Eukaryota</taxon>
        <taxon>Fungi</taxon>
        <taxon>Dikarya</taxon>
        <taxon>Basidiomycota</taxon>
        <taxon>Agaricomycotina</taxon>
        <taxon>Agaricomycetes</taxon>
        <taxon>Cantharellales</taxon>
        <taxon>Tulasnellaceae</taxon>
        <taxon>Tulasnella</taxon>
    </lineage>
</organism>
<feature type="domain" description="Small nuclear ribonucleoprotein Prp3 C-terminal" evidence="1">
    <location>
        <begin position="185"/>
        <end position="245"/>
    </location>
</feature>
<dbReference type="Pfam" id="PF06544">
    <property type="entry name" value="Prp3_C"/>
    <property type="match status" value="1"/>
</dbReference>
<dbReference type="OrthoDB" id="432412at2759"/>
<dbReference type="AlphaFoldDB" id="A0A0C3Q6Z6"/>
<dbReference type="HOGENOM" id="CLU_953298_0_0_1"/>
<dbReference type="PANTHER" id="PTHR15955:SF8">
    <property type="entry name" value="RWD DOMAIN-CONTAINING PROTEIN 2B-RELATED"/>
    <property type="match status" value="1"/>
</dbReference>
<sequence length="295" mass="32985">MTLATQLEEILLIKFSLLPGESLVFEDDEKVDNSESPSPRGLNYSKILEVLSQTGAIPESGLGIPQTPLTFTVTAHSISITVTLGETYPETPDDWRVSVHGETISRQRQELWDKRLKERMKDLIKAEETSANAIPSNIAYQLFSDYALPSISEEASQAEPQVEDLDTSALREPDVLLCVPFHAMLSSHHLISPQKRKSLLKWSQELNLNGFAKVGYPGIIYAEGTKGEVEEFVQRIKQMQWLALRVRYVEPVPDMKTGSSQQGWKEVTKVGEAIEEMKRKGREKLIVSLGFGAGE</sequence>
<dbReference type="InterPro" id="IPR017359">
    <property type="entry name" value="Phi-like"/>
</dbReference>
<gene>
    <name evidence="2" type="ORF">M407DRAFT_223533</name>
</gene>
<evidence type="ECO:0000313" key="3">
    <source>
        <dbReference type="Proteomes" id="UP000054248"/>
    </source>
</evidence>
<name>A0A0C3Q6Z6_9AGAM</name>
<dbReference type="InterPro" id="IPR010541">
    <property type="entry name" value="Prp3_C"/>
</dbReference>
<dbReference type="PANTHER" id="PTHR15955">
    <property type="entry name" value="RWD DOMAIN CONTAINING PROTEIN 2"/>
    <property type="match status" value="1"/>
</dbReference>
<dbReference type="EMBL" id="KN823236">
    <property type="protein sequence ID" value="KIO19194.1"/>
    <property type="molecule type" value="Genomic_DNA"/>
</dbReference>
<reference evidence="3" key="2">
    <citation type="submission" date="2015-01" db="EMBL/GenBank/DDBJ databases">
        <title>Evolutionary Origins and Diversification of the Mycorrhizal Mutualists.</title>
        <authorList>
            <consortium name="DOE Joint Genome Institute"/>
            <consortium name="Mycorrhizal Genomics Consortium"/>
            <person name="Kohler A."/>
            <person name="Kuo A."/>
            <person name="Nagy L.G."/>
            <person name="Floudas D."/>
            <person name="Copeland A."/>
            <person name="Barry K.W."/>
            <person name="Cichocki N."/>
            <person name="Veneault-Fourrey C."/>
            <person name="LaButti K."/>
            <person name="Lindquist E.A."/>
            <person name="Lipzen A."/>
            <person name="Lundell T."/>
            <person name="Morin E."/>
            <person name="Murat C."/>
            <person name="Riley R."/>
            <person name="Ohm R."/>
            <person name="Sun H."/>
            <person name="Tunlid A."/>
            <person name="Henrissat B."/>
            <person name="Grigoriev I.V."/>
            <person name="Hibbett D.S."/>
            <person name="Martin F."/>
        </authorList>
    </citation>
    <scope>NUCLEOTIDE SEQUENCE [LARGE SCALE GENOMIC DNA]</scope>
    <source>
        <strain evidence="3">MUT 4182</strain>
    </source>
</reference>